<reference evidence="2 3" key="1">
    <citation type="submission" date="2024-06" db="EMBL/GenBank/DDBJ databases">
        <title>The Natural Products Discovery Center: Release of the First 8490 Sequenced Strains for Exploring Actinobacteria Biosynthetic Diversity.</title>
        <authorList>
            <person name="Kalkreuter E."/>
            <person name="Kautsar S.A."/>
            <person name="Yang D."/>
            <person name="Bader C.D."/>
            <person name="Teijaro C.N."/>
            <person name="Fluegel L."/>
            <person name="Davis C.M."/>
            <person name="Simpson J.R."/>
            <person name="Lauterbach L."/>
            <person name="Steele A.D."/>
            <person name="Gui C."/>
            <person name="Meng S."/>
            <person name="Li G."/>
            <person name="Viehrig K."/>
            <person name="Ye F."/>
            <person name="Su P."/>
            <person name="Kiefer A.F."/>
            <person name="Nichols A."/>
            <person name="Cepeda A.J."/>
            <person name="Yan W."/>
            <person name="Fan B."/>
            <person name="Jiang Y."/>
            <person name="Adhikari A."/>
            <person name="Zheng C.-J."/>
            <person name="Schuster L."/>
            <person name="Cowan T.M."/>
            <person name="Smanski M.J."/>
            <person name="Chevrette M.G."/>
            <person name="De Carvalho L.P.S."/>
            <person name="Shen B."/>
        </authorList>
    </citation>
    <scope>NUCLEOTIDE SEQUENCE [LARGE SCALE GENOMIC DNA]</scope>
    <source>
        <strain evidence="2 3">NPDC000632</strain>
    </source>
</reference>
<comment type="caution">
    <text evidence="2">The sequence shown here is derived from an EMBL/GenBank/DDBJ whole genome shotgun (WGS) entry which is preliminary data.</text>
</comment>
<dbReference type="RefSeq" id="WP_350716153.1">
    <property type="nucleotide sequence ID" value="NZ_JBEPCO010000004.1"/>
</dbReference>
<evidence type="ECO:0000313" key="3">
    <source>
        <dbReference type="Proteomes" id="UP001490330"/>
    </source>
</evidence>
<keyword evidence="1" id="KW-1133">Transmembrane helix</keyword>
<feature type="transmembrane region" description="Helical" evidence="1">
    <location>
        <begin position="12"/>
        <end position="34"/>
    </location>
</feature>
<dbReference type="EMBL" id="JBEPCV010000016">
    <property type="protein sequence ID" value="MER6905563.1"/>
    <property type="molecule type" value="Genomic_DNA"/>
</dbReference>
<dbReference type="PANTHER" id="PTHR37314">
    <property type="entry name" value="SLR0142 PROTEIN"/>
    <property type="match status" value="1"/>
</dbReference>
<evidence type="ECO:0000313" key="2">
    <source>
        <dbReference type="EMBL" id="MER6905563.1"/>
    </source>
</evidence>
<evidence type="ECO:0000256" key="1">
    <source>
        <dbReference type="SAM" id="Phobius"/>
    </source>
</evidence>
<protein>
    <submittedName>
        <fullName evidence="2">YoaK family protein</fullName>
    </submittedName>
</protein>
<gene>
    <name evidence="2" type="ORF">ABT322_17620</name>
</gene>
<feature type="transmembrane region" description="Helical" evidence="1">
    <location>
        <begin position="86"/>
        <end position="105"/>
    </location>
</feature>
<organism evidence="2 3">
    <name type="scientific">Streptomyces flaveolus</name>
    <dbReference type="NCBI Taxonomy" id="67297"/>
    <lineage>
        <taxon>Bacteria</taxon>
        <taxon>Bacillati</taxon>
        <taxon>Actinomycetota</taxon>
        <taxon>Actinomycetes</taxon>
        <taxon>Kitasatosporales</taxon>
        <taxon>Streptomycetaceae</taxon>
        <taxon>Streptomyces</taxon>
    </lineage>
</organism>
<dbReference type="InterPro" id="IPR010699">
    <property type="entry name" value="DUF1275"/>
</dbReference>
<name>A0ABV1VGE3_9ACTN</name>
<dbReference type="Pfam" id="PF06912">
    <property type="entry name" value="DUF1275"/>
    <property type="match status" value="1"/>
</dbReference>
<accession>A0ABV1VGE3</accession>
<keyword evidence="1" id="KW-0472">Membrane</keyword>
<feature type="transmembrane region" description="Helical" evidence="1">
    <location>
        <begin position="54"/>
        <end position="74"/>
    </location>
</feature>
<dbReference type="Proteomes" id="UP001490330">
    <property type="component" value="Unassembled WGS sequence"/>
</dbReference>
<sequence>MRTEVWVTRLLAFSAGAVNAWGFLFLGGVFTSVVTANSAMIGIGLGDGRLDLGALAGLAVLGYVLGAAGGSWTAARAQRSARLPAADFLLLEAVLLWTVAVWWTAAGGHPGGAARTVMLGVASAAMGCQNAGVRVTLGAHVATAYLTGMLTQAVAEAVTRRRLQRRALMTVGLLICGAAAFALLGRWLPGTAAILPALLVTAAWLTWHTAPRTDPAAPV</sequence>
<feature type="transmembrane region" description="Helical" evidence="1">
    <location>
        <begin position="167"/>
        <end position="184"/>
    </location>
</feature>
<keyword evidence="1" id="KW-0812">Transmembrane</keyword>
<feature type="transmembrane region" description="Helical" evidence="1">
    <location>
        <begin position="137"/>
        <end position="155"/>
    </location>
</feature>
<keyword evidence="3" id="KW-1185">Reference proteome</keyword>
<dbReference type="PANTHER" id="PTHR37314:SF4">
    <property type="entry name" value="UPF0700 TRANSMEMBRANE PROTEIN YOAK"/>
    <property type="match status" value="1"/>
</dbReference>
<proteinExistence type="predicted"/>